<dbReference type="OrthoDB" id="5877602at2759"/>
<dbReference type="EMBL" id="UYRX01000680">
    <property type="protein sequence ID" value="VDK85270.1"/>
    <property type="molecule type" value="Genomic_DNA"/>
</dbReference>
<feature type="region of interest" description="Disordered" evidence="1">
    <location>
        <begin position="191"/>
        <end position="218"/>
    </location>
</feature>
<sequence length="292" mass="32187">MFEQTCLNYNRINRDRKRLTEFGDQVLNRSCSSLSRRTRDRIVTTIQRVHQRSRSAGNDNHFTLCSLPHKHRAPRGSMPFTRFSNYSGGGGSIGGDSCSTGGSSSGGGLLNPLKATKKFLKKIYDTATLPNRLHSKGLAATVTEQQNEIPTTSLLPVNSIFDANAANSSVTAVSYDFHSAPLSAPLKQATAIPDDSVNDSGLSRSISSSESQKTSSGDFRSWNDVFNHLKREMAYMRQRDAQIFADLHFVEVQLRNVKNQALSSNSGDCDNGRRVLDKRQVKLGDLVESMPL</sequence>
<dbReference type="OMA" id="EMAYMRQ"/>
<feature type="compositionally biased region" description="Low complexity" evidence="1">
    <location>
        <begin position="200"/>
        <end position="216"/>
    </location>
</feature>
<dbReference type="Proteomes" id="UP000277928">
    <property type="component" value="Unassembled WGS sequence"/>
</dbReference>
<evidence type="ECO:0000313" key="3">
    <source>
        <dbReference type="Proteomes" id="UP000277928"/>
    </source>
</evidence>
<evidence type="ECO:0000256" key="1">
    <source>
        <dbReference type="SAM" id="MobiDB-lite"/>
    </source>
</evidence>
<proteinExistence type="predicted"/>
<name>A0A3P6U292_LITSI</name>
<protein>
    <submittedName>
        <fullName evidence="2">Uncharacterized protein</fullName>
    </submittedName>
</protein>
<accession>A0A3P6U292</accession>
<reference evidence="2 3" key="1">
    <citation type="submission" date="2018-08" db="EMBL/GenBank/DDBJ databases">
        <authorList>
            <person name="Laetsch R D."/>
            <person name="Stevens L."/>
            <person name="Kumar S."/>
            <person name="Blaxter L. M."/>
        </authorList>
    </citation>
    <scope>NUCLEOTIDE SEQUENCE [LARGE SCALE GENOMIC DNA]</scope>
</reference>
<dbReference type="STRING" id="42156.A0A3P6U292"/>
<dbReference type="AlphaFoldDB" id="A0A3P6U292"/>
<gene>
    <name evidence="2" type="ORF">NLS_LOCUS7049</name>
</gene>
<keyword evidence="3" id="KW-1185">Reference proteome</keyword>
<evidence type="ECO:0000313" key="2">
    <source>
        <dbReference type="EMBL" id="VDK85270.1"/>
    </source>
</evidence>
<organism evidence="2 3">
    <name type="scientific">Litomosoides sigmodontis</name>
    <name type="common">Filarial nematode worm</name>
    <dbReference type="NCBI Taxonomy" id="42156"/>
    <lineage>
        <taxon>Eukaryota</taxon>
        <taxon>Metazoa</taxon>
        <taxon>Ecdysozoa</taxon>
        <taxon>Nematoda</taxon>
        <taxon>Chromadorea</taxon>
        <taxon>Rhabditida</taxon>
        <taxon>Spirurina</taxon>
        <taxon>Spiruromorpha</taxon>
        <taxon>Filarioidea</taxon>
        <taxon>Onchocercidae</taxon>
        <taxon>Litomosoides</taxon>
    </lineage>
</organism>